<sequence length="266" mass="30137">MSEVEVNQWDELSQLLFCERNFTNLIATHGALLEGLMFTIGWCKCSTKKEQFGIYGSRGQIENAKDEWQNLGENLSLVGFILGQSLQYSGDKLFQKIQTCYKSLGVPSFDQVNYDPDISANQGAFEFASALTFTMHGLKKSPLLDRDALLYALGGWFQADKWTGRIQRDASKQCTGGKLIFPNQHLWLDLSNCHGLIQVVWGISTFSHYTDPAHDNESTTLVGMYAQFSRRLAKTMWRKSHKYYEIGKGGGYHIRDCNTISSQLEE</sequence>
<name>A0A9Q3C0T7_9BASI</name>
<accession>A0A9Q3C0T7</accession>
<evidence type="ECO:0000259" key="1">
    <source>
        <dbReference type="Pfam" id="PF20515"/>
    </source>
</evidence>
<dbReference type="AlphaFoldDB" id="A0A9Q3C0T7"/>
<keyword evidence="3" id="KW-1185">Reference proteome</keyword>
<proteinExistence type="predicted"/>
<dbReference type="OrthoDB" id="2503998at2759"/>
<dbReference type="Pfam" id="PF20515">
    <property type="entry name" value="2OG-FeII_Oxy_6"/>
    <property type="match status" value="1"/>
</dbReference>
<dbReference type="Proteomes" id="UP000765509">
    <property type="component" value="Unassembled WGS sequence"/>
</dbReference>
<evidence type="ECO:0000313" key="2">
    <source>
        <dbReference type="EMBL" id="MBW0475099.1"/>
    </source>
</evidence>
<feature type="domain" description="Tet-like 2OG-Fe(II) oxygenase" evidence="1">
    <location>
        <begin position="4"/>
        <end position="212"/>
    </location>
</feature>
<gene>
    <name evidence="2" type="ORF">O181_014814</name>
</gene>
<dbReference type="InterPro" id="IPR046798">
    <property type="entry name" value="2OG-FeII_Oxy_6"/>
</dbReference>
<comment type="caution">
    <text evidence="2">The sequence shown here is derived from an EMBL/GenBank/DDBJ whole genome shotgun (WGS) entry which is preliminary data.</text>
</comment>
<organism evidence="2 3">
    <name type="scientific">Austropuccinia psidii MF-1</name>
    <dbReference type="NCBI Taxonomy" id="1389203"/>
    <lineage>
        <taxon>Eukaryota</taxon>
        <taxon>Fungi</taxon>
        <taxon>Dikarya</taxon>
        <taxon>Basidiomycota</taxon>
        <taxon>Pucciniomycotina</taxon>
        <taxon>Pucciniomycetes</taxon>
        <taxon>Pucciniales</taxon>
        <taxon>Sphaerophragmiaceae</taxon>
        <taxon>Austropuccinia</taxon>
    </lineage>
</organism>
<dbReference type="EMBL" id="AVOT02003989">
    <property type="protein sequence ID" value="MBW0475099.1"/>
    <property type="molecule type" value="Genomic_DNA"/>
</dbReference>
<evidence type="ECO:0000313" key="3">
    <source>
        <dbReference type="Proteomes" id="UP000765509"/>
    </source>
</evidence>
<reference evidence="2" key="1">
    <citation type="submission" date="2021-03" db="EMBL/GenBank/DDBJ databases">
        <title>Draft genome sequence of rust myrtle Austropuccinia psidii MF-1, a brazilian biotype.</title>
        <authorList>
            <person name="Quecine M.C."/>
            <person name="Pachon D.M.R."/>
            <person name="Bonatelli M.L."/>
            <person name="Correr F.H."/>
            <person name="Franceschini L.M."/>
            <person name="Leite T.F."/>
            <person name="Margarido G.R.A."/>
            <person name="Almeida C.A."/>
            <person name="Ferrarezi J.A."/>
            <person name="Labate C.A."/>
        </authorList>
    </citation>
    <scope>NUCLEOTIDE SEQUENCE</scope>
    <source>
        <strain evidence="2">MF-1</strain>
    </source>
</reference>
<protein>
    <recommendedName>
        <fullName evidence="1">Tet-like 2OG-Fe(II) oxygenase domain-containing protein</fullName>
    </recommendedName>
</protein>